<dbReference type="SUPFAM" id="SSF52047">
    <property type="entry name" value="RNI-like"/>
    <property type="match status" value="1"/>
</dbReference>
<keyword evidence="1" id="KW-0732">Signal</keyword>
<keyword evidence="3" id="KW-1185">Reference proteome</keyword>
<reference evidence="2 3" key="1">
    <citation type="journal article" date="2016" name="Mol. Biol. Evol.">
        <title>Comparative Genomics of Early-Diverging Mushroom-Forming Fungi Provides Insights into the Origins of Lignocellulose Decay Capabilities.</title>
        <authorList>
            <person name="Nagy L.G."/>
            <person name="Riley R."/>
            <person name="Tritt A."/>
            <person name="Adam C."/>
            <person name="Daum C."/>
            <person name="Floudas D."/>
            <person name="Sun H."/>
            <person name="Yadav J.S."/>
            <person name="Pangilinan J."/>
            <person name="Larsson K.H."/>
            <person name="Matsuura K."/>
            <person name="Barry K."/>
            <person name="Labutti K."/>
            <person name="Kuo R."/>
            <person name="Ohm R.A."/>
            <person name="Bhattacharya S.S."/>
            <person name="Shirouzu T."/>
            <person name="Yoshinaga Y."/>
            <person name="Martin F.M."/>
            <person name="Grigoriev I.V."/>
            <person name="Hibbett D.S."/>
        </authorList>
    </citation>
    <scope>NUCLEOTIDE SEQUENCE [LARGE SCALE GENOMIC DNA]</scope>
    <source>
        <strain evidence="2 3">HHB12029</strain>
    </source>
</reference>
<sequence>MLRALAHALAHILAALATAAARIPRMAAFRHIPRHLESLYLSNHVDLTLPPLPYLKYISIHNSSVIILDGSKYDQLRTFELRETTSSIELDKLDQWAPALRNLLLPWDISMSEEEAQLFANLLQRVPPSVRILDVCVPVALQLSSFGAVQLLQINLDRWREDDLHDIRDIIVTAARAGTLKVVRIVSLDMPPEYLRKVIENMKLRVRVDFAGVIEEPSFLELDL</sequence>
<gene>
    <name evidence="2" type="ORF">EXIGLDRAFT_702336</name>
</gene>
<evidence type="ECO:0008006" key="4">
    <source>
        <dbReference type="Google" id="ProtNLM"/>
    </source>
</evidence>
<dbReference type="InParanoid" id="A0A165LJM9"/>
<feature type="signal peptide" evidence="1">
    <location>
        <begin position="1"/>
        <end position="21"/>
    </location>
</feature>
<evidence type="ECO:0000313" key="2">
    <source>
        <dbReference type="EMBL" id="KZV97937.1"/>
    </source>
</evidence>
<organism evidence="2 3">
    <name type="scientific">Exidia glandulosa HHB12029</name>
    <dbReference type="NCBI Taxonomy" id="1314781"/>
    <lineage>
        <taxon>Eukaryota</taxon>
        <taxon>Fungi</taxon>
        <taxon>Dikarya</taxon>
        <taxon>Basidiomycota</taxon>
        <taxon>Agaricomycotina</taxon>
        <taxon>Agaricomycetes</taxon>
        <taxon>Auriculariales</taxon>
        <taxon>Exidiaceae</taxon>
        <taxon>Exidia</taxon>
    </lineage>
</organism>
<feature type="chain" id="PRO_5007861723" description="F-box domain-containing protein" evidence="1">
    <location>
        <begin position="22"/>
        <end position="224"/>
    </location>
</feature>
<name>A0A165LJM9_EXIGL</name>
<dbReference type="Proteomes" id="UP000077266">
    <property type="component" value="Unassembled WGS sequence"/>
</dbReference>
<dbReference type="AlphaFoldDB" id="A0A165LJM9"/>
<protein>
    <recommendedName>
        <fullName evidence="4">F-box domain-containing protein</fullName>
    </recommendedName>
</protein>
<evidence type="ECO:0000313" key="3">
    <source>
        <dbReference type="Proteomes" id="UP000077266"/>
    </source>
</evidence>
<accession>A0A165LJM9</accession>
<dbReference type="EMBL" id="KV425924">
    <property type="protein sequence ID" value="KZV97937.1"/>
    <property type="molecule type" value="Genomic_DNA"/>
</dbReference>
<proteinExistence type="predicted"/>
<evidence type="ECO:0000256" key="1">
    <source>
        <dbReference type="SAM" id="SignalP"/>
    </source>
</evidence>